<dbReference type="PROSITE" id="PS51257">
    <property type="entry name" value="PROKAR_LIPOPROTEIN"/>
    <property type="match status" value="1"/>
</dbReference>
<sequence>MNRRLLLAFASVALLALTAGCAGIFGGDQISEKRLEGDGNATYEWNNSAAVTLNVTGGQYQAVYDFDNRSQLAIFERESLGEKTPVEVGTVRFQYPNGTVVTLGQERVLKKDSKTVFLLPVSDGKLAYTAPHRGKSFSTPTYVEGSYEVVLPSGMRVGMPILSQVRPNADDKAQIDGRVHLSWAEVTADNVVVRYYLARDLTIFGGIIAAGILVALVGLAYFRLQIRQLEQEREEMGLNVDTGDDEFDQGPPPGMGSGFGSQFLIRFAVSNRRDSRRATGGNHTERTLSVAALPATAGSAAIREVGRAAEKGRRERRNALFWSLAPNQNPCR</sequence>
<feature type="transmembrane region" description="Helical" evidence="1">
    <location>
        <begin position="201"/>
        <end position="222"/>
    </location>
</feature>
<dbReference type="RefSeq" id="WP_382209457.1">
    <property type="nucleotide sequence ID" value="NZ_JBHSZH010000005.1"/>
</dbReference>
<reference evidence="2 3" key="1">
    <citation type="journal article" date="2019" name="Int. J. Syst. Evol. Microbiol.">
        <title>The Global Catalogue of Microorganisms (GCM) 10K type strain sequencing project: providing services to taxonomists for standard genome sequencing and annotation.</title>
        <authorList>
            <consortium name="The Broad Institute Genomics Platform"/>
            <consortium name="The Broad Institute Genome Sequencing Center for Infectious Disease"/>
            <person name="Wu L."/>
            <person name="Ma J."/>
        </authorList>
    </citation>
    <scope>NUCLEOTIDE SEQUENCE [LARGE SCALE GENOMIC DNA]</scope>
    <source>
        <strain evidence="2 3">DT72</strain>
    </source>
</reference>
<gene>
    <name evidence="2" type="ORF">ACFQJ6_08165</name>
</gene>
<comment type="caution">
    <text evidence="2">The sequence shown here is derived from an EMBL/GenBank/DDBJ whole genome shotgun (WGS) entry which is preliminary data.</text>
</comment>
<evidence type="ECO:0000313" key="3">
    <source>
        <dbReference type="Proteomes" id="UP001596407"/>
    </source>
</evidence>
<dbReference type="EMBL" id="JBHSZH010000005">
    <property type="protein sequence ID" value="MFC7080094.1"/>
    <property type="molecule type" value="Genomic_DNA"/>
</dbReference>
<keyword evidence="1" id="KW-0812">Transmembrane</keyword>
<keyword evidence="1" id="KW-1133">Transmembrane helix</keyword>
<organism evidence="2 3">
    <name type="scientific">Halorussus caseinilyticus</name>
    <dbReference type="NCBI Taxonomy" id="3034025"/>
    <lineage>
        <taxon>Archaea</taxon>
        <taxon>Methanobacteriati</taxon>
        <taxon>Methanobacteriota</taxon>
        <taxon>Stenosarchaea group</taxon>
        <taxon>Halobacteria</taxon>
        <taxon>Halobacteriales</taxon>
        <taxon>Haladaptataceae</taxon>
        <taxon>Halorussus</taxon>
    </lineage>
</organism>
<dbReference type="InterPro" id="IPR043826">
    <property type="entry name" value="DUF5803"/>
</dbReference>
<keyword evidence="3" id="KW-1185">Reference proteome</keyword>
<protein>
    <submittedName>
        <fullName evidence="2">DUF5803 family protein</fullName>
    </submittedName>
</protein>
<evidence type="ECO:0000256" key="1">
    <source>
        <dbReference type="SAM" id="Phobius"/>
    </source>
</evidence>
<dbReference type="AlphaFoldDB" id="A0ABD5WLN0"/>
<keyword evidence="1" id="KW-0472">Membrane</keyword>
<dbReference type="Pfam" id="PF19119">
    <property type="entry name" value="DUF5803"/>
    <property type="match status" value="1"/>
</dbReference>
<accession>A0ABD5WLN0</accession>
<dbReference type="Proteomes" id="UP001596407">
    <property type="component" value="Unassembled WGS sequence"/>
</dbReference>
<evidence type="ECO:0000313" key="2">
    <source>
        <dbReference type="EMBL" id="MFC7080094.1"/>
    </source>
</evidence>
<name>A0ABD5WLN0_9EURY</name>
<proteinExistence type="predicted"/>